<evidence type="ECO:0008006" key="3">
    <source>
        <dbReference type="Google" id="ProtNLM"/>
    </source>
</evidence>
<dbReference type="AlphaFoldDB" id="A0A4Y2FWJ9"/>
<dbReference type="EMBL" id="BGPR01001102">
    <property type="protein sequence ID" value="GBM45521.1"/>
    <property type="molecule type" value="Genomic_DNA"/>
</dbReference>
<dbReference type="InterPro" id="IPR036397">
    <property type="entry name" value="RNaseH_sf"/>
</dbReference>
<dbReference type="Proteomes" id="UP000499080">
    <property type="component" value="Unassembled WGS sequence"/>
</dbReference>
<gene>
    <name evidence="1" type="ORF">AVEN_210247_1</name>
</gene>
<keyword evidence="2" id="KW-1185">Reference proteome</keyword>
<organism evidence="1 2">
    <name type="scientific">Araneus ventricosus</name>
    <name type="common">Orbweaver spider</name>
    <name type="synonym">Epeira ventricosa</name>
    <dbReference type="NCBI Taxonomy" id="182803"/>
    <lineage>
        <taxon>Eukaryota</taxon>
        <taxon>Metazoa</taxon>
        <taxon>Ecdysozoa</taxon>
        <taxon>Arthropoda</taxon>
        <taxon>Chelicerata</taxon>
        <taxon>Arachnida</taxon>
        <taxon>Araneae</taxon>
        <taxon>Araneomorphae</taxon>
        <taxon>Entelegynae</taxon>
        <taxon>Araneoidea</taxon>
        <taxon>Araneidae</taxon>
        <taxon>Araneus</taxon>
    </lineage>
</organism>
<dbReference type="PANTHER" id="PTHR47331">
    <property type="entry name" value="PHD-TYPE DOMAIN-CONTAINING PROTEIN"/>
    <property type="match status" value="1"/>
</dbReference>
<evidence type="ECO:0000313" key="2">
    <source>
        <dbReference type="Proteomes" id="UP000499080"/>
    </source>
</evidence>
<dbReference type="GO" id="GO:0003676">
    <property type="term" value="F:nucleic acid binding"/>
    <property type="evidence" value="ECO:0007669"/>
    <property type="project" value="InterPro"/>
</dbReference>
<proteinExistence type="predicted"/>
<reference evidence="1 2" key="1">
    <citation type="journal article" date="2019" name="Sci. Rep.">
        <title>Orb-weaving spider Araneus ventricosus genome elucidates the spidroin gene catalogue.</title>
        <authorList>
            <person name="Kono N."/>
            <person name="Nakamura H."/>
            <person name="Ohtoshi R."/>
            <person name="Moran D.A.P."/>
            <person name="Shinohara A."/>
            <person name="Yoshida Y."/>
            <person name="Fujiwara M."/>
            <person name="Mori M."/>
            <person name="Tomita M."/>
            <person name="Arakawa K."/>
        </authorList>
    </citation>
    <scope>NUCLEOTIDE SEQUENCE [LARGE SCALE GENOMIC DNA]</scope>
</reference>
<comment type="caution">
    <text evidence="1">The sequence shown here is derived from an EMBL/GenBank/DDBJ whole genome shotgun (WGS) entry which is preliminary data.</text>
</comment>
<evidence type="ECO:0000313" key="1">
    <source>
        <dbReference type="EMBL" id="GBM45521.1"/>
    </source>
</evidence>
<accession>A0A4Y2FWJ9</accession>
<name>A0A4Y2FWJ9_ARAVE</name>
<dbReference type="OrthoDB" id="6769745at2759"/>
<protein>
    <recommendedName>
        <fullName evidence="3">Integrase zinc-binding domain-containing protein</fullName>
    </recommendedName>
</protein>
<sequence>MLRVGGRLFNVDLHFEQVHPFVVPKDNKVTKMIFEYFIKKNFHAVPQALLYTVREQFCPIRGRDFARKVVKNCIICCKNNPKISTEIMGNLPSERVNPTSPYNIAGVDFAGPFHIKLSIKRCRRLIKVYLAVFICFETKTMHFEVLSDLSSAEFITYLKRIFAGRDESVKLFRDNVTNFVRANTELKKLYELLRNSDEKLGLYLLSEQISWKFIPARSQNFGVCGKVE</sequence>
<dbReference type="Gene3D" id="3.30.420.10">
    <property type="entry name" value="Ribonuclease H-like superfamily/Ribonuclease H"/>
    <property type="match status" value="1"/>
</dbReference>